<evidence type="ECO:0000256" key="1">
    <source>
        <dbReference type="SAM" id="Phobius"/>
    </source>
</evidence>
<keyword evidence="4" id="KW-1185">Reference proteome</keyword>
<dbReference type="PIRSF" id="PIRSF014735">
    <property type="entry name" value="UCP014735"/>
    <property type="match status" value="1"/>
</dbReference>
<dbReference type="InterPro" id="IPR028300">
    <property type="entry name" value="Holliday_junct_resolvase-rel"/>
</dbReference>
<name>A0A2V2NJ63_9EURY</name>
<dbReference type="InterPro" id="IPR019287">
    <property type="entry name" value="Hday_junct_resolvase-rel_dom"/>
</dbReference>
<gene>
    <name evidence="3" type="ORF">DLD82_03450</name>
</gene>
<keyword evidence="1" id="KW-0812">Transmembrane</keyword>
<evidence type="ECO:0000259" key="2">
    <source>
        <dbReference type="Pfam" id="PF10107"/>
    </source>
</evidence>
<dbReference type="Pfam" id="PF10107">
    <property type="entry name" value="Endonuc_Holl"/>
    <property type="match status" value="1"/>
</dbReference>
<dbReference type="GeneID" id="97609416"/>
<keyword evidence="1" id="KW-0472">Membrane</keyword>
<protein>
    <submittedName>
        <fullName evidence="3">Holliday junction resolvase</fullName>
    </submittedName>
</protein>
<dbReference type="AlphaFoldDB" id="A0A2V2NJ63"/>
<keyword evidence="1" id="KW-1133">Transmembrane helix</keyword>
<accession>A0A2V2NJ63</accession>
<organism evidence="3 4">
    <name type="scientific">Methanospirillum stamsii</name>
    <dbReference type="NCBI Taxonomy" id="1277351"/>
    <lineage>
        <taxon>Archaea</taxon>
        <taxon>Methanobacteriati</taxon>
        <taxon>Methanobacteriota</taxon>
        <taxon>Stenosarchaea group</taxon>
        <taxon>Methanomicrobia</taxon>
        <taxon>Methanomicrobiales</taxon>
        <taxon>Methanospirillaceae</taxon>
        <taxon>Methanospirillum</taxon>
    </lineage>
</organism>
<evidence type="ECO:0000313" key="4">
    <source>
        <dbReference type="Proteomes" id="UP000245934"/>
    </source>
</evidence>
<dbReference type="OrthoDB" id="29270at2157"/>
<dbReference type="EMBL" id="QGMZ01000008">
    <property type="protein sequence ID" value="PWR75651.1"/>
    <property type="molecule type" value="Genomic_DNA"/>
</dbReference>
<reference evidence="3 4" key="1">
    <citation type="submission" date="2018-05" db="EMBL/GenBank/DDBJ databases">
        <title>Draft genome of Methanospirillum stamsii Pt1.</title>
        <authorList>
            <person name="Dueholm M.S."/>
            <person name="Nielsen P.H."/>
            <person name="Bakmann L.F."/>
            <person name="Otzen D.E."/>
        </authorList>
    </citation>
    <scope>NUCLEOTIDE SEQUENCE [LARGE SCALE GENOMIC DNA]</scope>
    <source>
        <strain evidence="3 4">Pt1</strain>
    </source>
</reference>
<proteinExistence type="predicted"/>
<feature type="domain" description="Holliday junction resolvase-related" evidence="2">
    <location>
        <begin position="17"/>
        <end position="176"/>
    </location>
</feature>
<feature type="transmembrane region" description="Helical" evidence="1">
    <location>
        <begin position="12"/>
        <end position="31"/>
    </location>
</feature>
<dbReference type="Proteomes" id="UP000245934">
    <property type="component" value="Unassembled WGS sequence"/>
</dbReference>
<evidence type="ECO:0000313" key="3">
    <source>
        <dbReference type="EMBL" id="PWR75651.1"/>
    </source>
</evidence>
<dbReference type="RefSeq" id="WP_109939716.1">
    <property type="nucleotide sequence ID" value="NZ_CP176366.1"/>
</dbReference>
<comment type="caution">
    <text evidence="3">The sequence shown here is derived from an EMBL/GenBank/DDBJ whole genome shotgun (WGS) entry which is preliminary data.</text>
</comment>
<sequence length="178" mass="20784">MNLTLDSVYLSYFVYFLLIVIILLLIVLFLISHRAEKHAKDLFATWKKEEFNRIHDWLMKEADARAQVQAQALFKEWKSDEEQNIRQDAVKRSHSVLKGKMTEHLIPFFSEFPYNPSDARFIGSPLDFIVFDGLSEGSLKQLVFVEVKTGTSSLSSRERSVARVIKEKKIEFQVIRKE</sequence>